<keyword evidence="2" id="KW-0812">Transmembrane</keyword>
<keyword evidence="3" id="KW-1185">Reference proteome</keyword>
<reference evidence="4" key="1">
    <citation type="submission" date="2025-08" db="UniProtKB">
        <authorList>
            <consortium name="RefSeq"/>
        </authorList>
    </citation>
    <scope>IDENTIFICATION</scope>
</reference>
<evidence type="ECO:0000256" key="1">
    <source>
        <dbReference type="SAM" id="MobiDB-lite"/>
    </source>
</evidence>
<keyword evidence="2" id="KW-0472">Membrane</keyword>
<evidence type="ECO:0000313" key="4">
    <source>
        <dbReference type="RefSeq" id="XP_014672726.1"/>
    </source>
</evidence>
<dbReference type="InterPro" id="IPR007246">
    <property type="entry name" value="Gaa1"/>
</dbReference>
<proteinExistence type="predicted"/>
<feature type="transmembrane region" description="Helical" evidence="2">
    <location>
        <begin position="525"/>
        <end position="545"/>
    </location>
</feature>
<feature type="region of interest" description="Disordered" evidence="1">
    <location>
        <begin position="313"/>
        <end position="336"/>
    </location>
</feature>
<organism evidence="3 4">
    <name type="scientific">Priapulus caudatus</name>
    <name type="common">Priapulid worm</name>
    <dbReference type="NCBI Taxonomy" id="37621"/>
    <lineage>
        <taxon>Eukaryota</taxon>
        <taxon>Metazoa</taxon>
        <taxon>Ecdysozoa</taxon>
        <taxon>Scalidophora</taxon>
        <taxon>Priapulida</taxon>
        <taxon>Priapulimorpha</taxon>
        <taxon>Priapulimorphida</taxon>
        <taxon>Priapulidae</taxon>
        <taxon>Priapulus</taxon>
    </lineage>
</organism>
<dbReference type="PANTHER" id="PTHR13304:SF0">
    <property type="entry name" value="GLYCOSYLPHOSPHATIDYLINOSITOL ANCHOR ATTACHMENT 1 PROTEIN"/>
    <property type="match status" value="1"/>
</dbReference>
<dbReference type="Gene3D" id="3.40.630.10">
    <property type="entry name" value="Zn peptidases"/>
    <property type="match status" value="1"/>
</dbReference>
<dbReference type="Proteomes" id="UP000695022">
    <property type="component" value="Unplaced"/>
</dbReference>
<dbReference type="Pfam" id="PF04114">
    <property type="entry name" value="Gaa1"/>
    <property type="match status" value="1"/>
</dbReference>
<protein>
    <submittedName>
        <fullName evidence="4">Glycosylphosphatidylinositol anchor attachment 1 protein-like</fullName>
    </submittedName>
</protein>
<dbReference type="RefSeq" id="XP_014672726.1">
    <property type="nucleotide sequence ID" value="XM_014817240.1"/>
</dbReference>
<sequence>MPASWLSNKFMELGLEVYSQNFSMNHPLKKHTVVSGTNVYAIMRAPRMASTEAVVLNLPFRKSNLPGVALSLAVAKYFRRHAYWAKDVIFLVSEQDQLGVLAWLDAYHHHDDSNSDFLKSSNLESRAGSILAAISLEILADRVTTFDMQVEGLDGQLPNLDLFNLAVRLCHTENISPTFHGKANHRSPRSQKGYIHALTTMLSMVITQASGQPSGNHGLFQRFNIEAVSMVGSRQKGTSYGFKQMGRVVEGIVRSLNNLLERFHQSFFFYLLPSTDRYVSIGMYMPPFGLIVIPAVIKALALWIQMSTEQTANDPMDQRRKLSTDGSTSESGDSANKNGGATLLSVLPMLTMAHLMGVGLYIFTAPTWLLDMYKQLPTDHLLFYSIMSVGAAALFFPKLVMRHGKPGENIFIPSPDMLRCVALLELSLVLGTTSVMNFSLAAIIGIFTVPVLVCLVPRRSRVGTLLQMMVTVMVAPPVLLYIVILSSKLLVGVDGDVHTLAIQSYEEMVSAVFSSVTSGCIYGDWTYGLVTVVLFPIWLLFWCLVWGPVEEKVNCPEQ</sequence>
<keyword evidence="2" id="KW-1133">Transmembrane helix</keyword>
<feature type="transmembrane region" description="Helical" evidence="2">
    <location>
        <begin position="421"/>
        <end position="453"/>
    </location>
</feature>
<evidence type="ECO:0000256" key="2">
    <source>
        <dbReference type="SAM" id="Phobius"/>
    </source>
</evidence>
<accession>A0ABM1EKK5</accession>
<evidence type="ECO:0000313" key="3">
    <source>
        <dbReference type="Proteomes" id="UP000695022"/>
    </source>
</evidence>
<feature type="compositionally biased region" description="Low complexity" evidence="1">
    <location>
        <begin position="324"/>
        <end position="334"/>
    </location>
</feature>
<dbReference type="PANTHER" id="PTHR13304">
    <property type="entry name" value="GLYCOSYLPHOSPHATIDYLINOSITOL ANCHOR ATTACHMENT 1 PROTEIN"/>
    <property type="match status" value="1"/>
</dbReference>
<feature type="transmembrane region" description="Helical" evidence="2">
    <location>
        <begin position="287"/>
        <end position="306"/>
    </location>
</feature>
<dbReference type="GeneID" id="106813171"/>
<feature type="transmembrane region" description="Helical" evidence="2">
    <location>
        <begin position="465"/>
        <end position="484"/>
    </location>
</feature>
<dbReference type="PIRSF" id="PIRSF036762">
    <property type="entry name" value="GAA1"/>
    <property type="match status" value="1"/>
</dbReference>
<name>A0ABM1EKK5_PRICU</name>
<gene>
    <name evidence="4" type="primary">LOC106813171</name>
</gene>
<feature type="transmembrane region" description="Helical" evidence="2">
    <location>
        <begin position="346"/>
        <end position="369"/>
    </location>
</feature>